<gene>
    <name evidence="1" type="ORF">E2C01_095830</name>
</gene>
<protein>
    <submittedName>
        <fullName evidence="1">Uncharacterized protein</fullName>
    </submittedName>
</protein>
<reference evidence="1 2" key="1">
    <citation type="submission" date="2019-05" db="EMBL/GenBank/DDBJ databases">
        <title>Another draft genome of Portunus trituberculatus and its Hox gene families provides insights of decapod evolution.</title>
        <authorList>
            <person name="Jeong J.-H."/>
            <person name="Song I."/>
            <person name="Kim S."/>
            <person name="Choi T."/>
            <person name="Kim D."/>
            <person name="Ryu S."/>
            <person name="Kim W."/>
        </authorList>
    </citation>
    <scope>NUCLEOTIDE SEQUENCE [LARGE SCALE GENOMIC DNA]</scope>
    <source>
        <tissue evidence="1">Muscle</tissue>
    </source>
</reference>
<sequence length="89" mass="10397">MLVRPPVRGQTKWFLRRLSVDQRSHLLEGLPNRGRPVLDGWVSRLGCLWRGSQFCRGQTFASCGAFFFKRLVRIGTRYPVHWSQRSLPL</sequence>
<dbReference type="EMBL" id="VSRR010122573">
    <property type="protein sequence ID" value="MPD00364.1"/>
    <property type="molecule type" value="Genomic_DNA"/>
</dbReference>
<organism evidence="1 2">
    <name type="scientific">Portunus trituberculatus</name>
    <name type="common">Swimming crab</name>
    <name type="synonym">Neptunus trituberculatus</name>
    <dbReference type="NCBI Taxonomy" id="210409"/>
    <lineage>
        <taxon>Eukaryota</taxon>
        <taxon>Metazoa</taxon>
        <taxon>Ecdysozoa</taxon>
        <taxon>Arthropoda</taxon>
        <taxon>Crustacea</taxon>
        <taxon>Multicrustacea</taxon>
        <taxon>Malacostraca</taxon>
        <taxon>Eumalacostraca</taxon>
        <taxon>Eucarida</taxon>
        <taxon>Decapoda</taxon>
        <taxon>Pleocyemata</taxon>
        <taxon>Brachyura</taxon>
        <taxon>Eubrachyura</taxon>
        <taxon>Portunoidea</taxon>
        <taxon>Portunidae</taxon>
        <taxon>Portuninae</taxon>
        <taxon>Portunus</taxon>
    </lineage>
</organism>
<dbReference type="Proteomes" id="UP000324222">
    <property type="component" value="Unassembled WGS sequence"/>
</dbReference>
<name>A0A5B7K162_PORTR</name>
<comment type="caution">
    <text evidence="1">The sequence shown here is derived from an EMBL/GenBank/DDBJ whole genome shotgun (WGS) entry which is preliminary data.</text>
</comment>
<keyword evidence="2" id="KW-1185">Reference proteome</keyword>
<proteinExistence type="predicted"/>
<accession>A0A5B7K162</accession>
<evidence type="ECO:0000313" key="2">
    <source>
        <dbReference type="Proteomes" id="UP000324222"/>
    </source>
</evidence>
<evidence type="ECO:0000313" key="1">
    <source>
        <dbReference type="EMBL" id="MPD00364.1"/>
    </source>
</evidence>
<dbReference type="AlphaFoldDB" id="A0A5B7K162"/>